<sequence>MNIPSAPIRGVTTILLQDGSEITLDAIETSAHGQAILAEIDEAILAIEGQFAFGRETDDPSWRTRAEIALKRKRRSRPLLQERIGVLRRAERSLALGASQAAVSSKVDAKRQAFVHAAYELLGHEACTEVWARAQQKQPGLFADGRGPDA</sequence>
<comment type="caution">
    <text evidence="1">The sequence shown here is derived from an EMBL/GenBank/DDBJ whole genome shotgun (WGS) entry which is preliminary data.</text>
</comment>
<organism evidence="1 2">
    <name type="scientific">Methylobacterium goesingense</name>
    <dbReference type="NCBI Taxonomy" id="243690"/>
    <lineage>
        <taxon>Bacteria</taxon>
        <taxon>Pseudomonadati</taxon>
        <taxon>Pseudomonadota</taxon>
        <taxon>Alphaproteobacteria</taxon>
        <taxon>Hyphomicrobiales</taxon>
        <taxon>Methylobacteriaceae</taxon>
        <taxon>Methylobacterium</taxon>
    </lineage>
</organism>
<dbReference type="EMBL" id="JBEPMM010000004">
    <property type="protein sequence ID" value="MET3692375.1"/>
    <property type="molecule type" value="Genomic_DNA"/>
</dbReference>
<gene>
    <name evidence="1" type="ORF">ABID43_001911</name>
</gene>
<dbReference type="RefSeq" id="WP_238278113.1">
    <property type="nucleotide sequence ID" value="NZ_BPQL01000029.1"/>
</dbReference>
<protein>
    <submittedName>
        <fullName evidence="1">Uncharacterized protein</fullName>
    </submittedName>
</protein>
<dbReference type="Proteomes" id="UP001549145">
    <property type="component" value="Unassembled WGS sequence"/>
</dbReference>
<proteinExistence type="predicted"/>
<evidence type="ECO:0000313" key="2">
    <source>
        <dbReference type="Proteomes" id="UP001549145"/>
    </source>
</evidence>
<reference evidence="1 2" key="1">
    <citation type="submission" date="2024-06" db="EMBL/GenBank/DDBJ databases">
        <title>Genomic Encyclopedia of Type Strains, Phase IV (KMG-IV): sequencing the most valuable type-strain genomes for metagenomic binning, comparative biology and taxonomic classification.</title>
        <authorList>
            <person name="Goeker M."/>
        </authorList>
    </citation>
    <scope>NUCLEOTIDE SEQUENCE [LARGE SCALE GENOMIC DNA]</scope>
    <source>
        <strain evidence="1 2">DSM 21331</strain>
    </source>
</reference>
<name>A0ABV2L681_9HYPH</name>
<evidence type="ECO:0000313" key="1">
    <source>
        <dbReference type="EMBL" id="MET3692375.1"/>
    </source>
</evidence>
<accession>A0ABV2L681</accession>
<keyword evidence="2" id="KW-1185">Reference proteome</keyword>